<dbReference type="SUPFAM" id="SSF54695">
    <property type="entry name" value="POZ domain"/>
    <property type="match status" value="2"/>
</dbReference>
<dbReference type="CDD" id="cd18316">
    <property type="entry name" value="BTB_POZ_KCTD-like"/>
    <property type="match status" value="1"/>
</dbReference>
<evidence type="ECO:0000259" key="1">
    <source>
        <dbReference type="PROSITE" id="PS50097"/>
    </source>
</evidence>
<protein>
    <recommendedName>
        <fullName evidence="1">BTB domain-containing protein</fullName>
    </recommendedName>
</protein>
<dbReference type="InterPro" id="IPR045068">
    <property type="entry name" value="BACURD1-3"/>
</dbReference>
<dbReference type="PANTHER" id="PTHR11145">
    <property type="entry name" value="BTB/POZ DOMAIN-CONTAINING ADAPTER FOR CUL3-MEDIATED RHOA DEGRADATION PROTEIN FAMILY MEMBER"/>
    <property type="match status" value="1"/>
</dbReference>
<dbReference type="SMART" id="SM00225">
    <property type="entry name" value="BTB"/>
    <property type="match status" value="2"/>
</dbReference>
<accession>A0A2G5VBP8</accession>
<dbReference type="InterPro" id="IPR011333">
    <property type="entry name" value="SKP1/BTB/POZ_sf"/>
</dbReference>
<dbReference type="OrthoDB" id="2414723at2759"/>
<evidence type="ECO:0000313" key="2">
    <source>
        <dbReference type="EMBL" id="PIC49203.1"/>
    </source>
</evidence>
<dbReference type="AlphaFoldDB" id="A0A2G5VBP8"/>
<dbReference type="STRING" id="1611254.A0A2G5VBP8"/>
<keyword evidence="3" id="KW-1185">Reference proteome</keyword>
<dbReference type="Gene3D" id="3.30.710.10">
    <property type="entry name" value="Potassium Channel Kv1.1, Chain A"/>
    <property type="match status" value="2"/>
</dbReference>
<proteinExistence type="predicted"/>
<dbReference type="EMBL" id="PDUG01000002">
    <property type="protein sequence ID" value="PIC49203.1"/>
    <property type="molecule type" value="Genomic_DNA"/>
</dbReference>
<gene>
    <name evidence="2" type="primary">Cnig_chr_II.g7884</name>
    <name evidence="2" type="ORF">B9Z55_007884</name>
</gene>
<dbReference type="InterPro" id="IPR000210">
    <property type="entry name" value="BTB/POZ_dom"/>
</dbReference>
<organism evidence="2 3">
    <name type="scientific">Caenorhabditis nigoni</name>
    <dbReference type="NCBI Taxonomy" id="1611254"/>
    <lineage>
        <taxon>Eukaryota</taxon>
        <taxon>Metazoa</taxon>
        <taxon>Ecdysozoa</taxon>
        <taxon>Nematoda</taxon>
        <taxon>Chromadorea</taxon>
        <taxon>Rhabditida</taxon>
        <taxon>Rhabditina</taxon>
        <taxon>Rhabditomorpha</taxon>
        <taxon>Rhabditoidea</taxon>
        <taxon>Rhabditidae</taxon>
        <taxon>Peloderinae</taxon>
        <taxon>Caenorhabditis</taxon>
    </lineage>
</organism>
<comment type="caution">
    <text evidence="2">The sequence shown here is derived from an EMBL/GenBank/DDBJ whole genome shotgun (WGS) entry which is preliminary data.</text>
</comment>
<evidence type="ECO:0000313" key="3">
    <source>
        <dbReference type="Proteomes" id="UP000230233"/>
    </source>
</evidence>
<dbReference type="Pfam" id="PF02214">
    <property type="entry name" value="BTB_2"/>
    <property type="match status" value="2"/>
</dbReference>
<dbReference type="InterPro" id="IPR003131">
    <property type="entry name" value="T1-type_BTB"/>
</dbReference>
<feature type="domain" description="BTB" evidence="1">
    <location>
        <begin position="3"/>
        <end position="71"/>
    </location>
</feature>
<reference evidence="3" key="1">
    <citation type="submission" date="2017-10" db="EMBL/GenBank/DDBJ databases">
        <title>Rapid genome shrinkage in a self-fertile nematode reveals novel sperm competition proteins.</title>
        <authorList>
            <person name="Yin D."/>
            <person name="Schwarz E.M."/>
            <person name="Thomas C.G."/>
            <person name="Felde R.L."/>
            <person name="Korf I.F."/>
            <person name="Cutter A.D."/>
            <person name="Schartner C.M."/>
            <person name="Ralston E.J."/>
            <person name="Meyer B.J."/>
            <person name="Haag E.S."/>
        </authorList>
    </citation>
    <scope>NUCLEOTIDE SEQUENCE [LARGE SCALE GENOMIC DNA]</scope>
    <source>
        <strain evidence="3">JU1422</strain>
    </source>
</reference>
<dbReference type="Proteomes" id="UP000230233">
    <property type="component" value="Chromosome II"/>
</dbReference>
<name>A0A2G5VBP8_9PELO</name>
<dbReference type="PROSITE" id="PS50097">
    <property type="entry name" value="BTB"/>
    <property type="match status" value="1"/>
</dbReference>
<dbReference type="PANTHER" id="PTHR11145:SF19">
    <property type="entry name" value="BTB DOMAIN-CONTAINING PROTEIN-RELATED"/>
    <property type="match status" value="1"/>
</dbReference>
<sequence>MTDIVKLDVGGTVFKTSKSTLTKFDGFFRTMFETPIPITKDESGAIFIDRDPKHFRLILNFMRDGHVDLPNVSEDVKEIQKEAQYYLLEGLVELCQKHQKPDELEYPDKFRYITSDEEMFDLTYMPKKPVIVFFGPMQSDGAIPYPASVNLLEFQKNYASKIDIFIRLGNDKGWYFKGYANGRTFFKDSKYDGNIMYLEVVEEMVARDDSGAIFIDRSPKHFDLILNFLRDGHVVLPNVPEDVEEIQKEAEYYLLDGLVELCKNNQYPNKLRFMKSYEELMGLTYRPKKPVLVIFGPISKHGNVNYQWDFNLLEFQRKYASKVEIYIKLENDIGWYYSGYVNKKQFTGNLFNKSIIGGVMQNHTKYLEEAVQQMISLPH</sequence>
<dbReference type="GO" id="GO:0051260">
    <property type="term" value="P:protein homooligomerization"/>
    <property type="evidence" value="ECO:0007669"/>
    <property type="project" value="InterPro"/>
</dbReference>